<proteinExistence type="predicted"/>
<dbReference type="EMBL" id="AUZY01006794">
    <property type="protein sequence ID" value="EQD53222.1"/>
    <property type="molecule type" value="Genomic_DNA"/>
</dbReference>
<reference evidence="1" key="2">
    <citation type="journal article" date="2014" name="ISME J.">
        <title>Microbial stratification in low pH oxic and suboxic macroscopic growths along an acid mine drainage.</title>
        <authorList>
            <person name="Mendez-Garcia C."/>
            <person name="Mesa V."/>
            <person name="Sprenger R.R."/>
            <person name="Richter M."/>
            <person name="Diez M.S."/>
            <person name="Solano J."/>
            <person name="Bargiela R."/>
            <person name="Golyshina O.V."/>
            <person name="Manteca A."/>
            <person name="Ramos J.L."/>
            <person name="Gallego J.R."/>
            <person name="Llorente I."/>
            <person name="Martins Dos Santos V.A."/>
            <person name="Jensen O.N."/>
            <person name="Pelaez A.I."/>
            <person name="Sanchez J."/>
            <person name="Ferrer M."/>
        </authorList>
    </citation>
    <scope>NUCLEOTIDE SEQUENCE</scope>
</reference>
<name>T1A896_9ZZZZ</name>
<organism evidence="1">
    <name type="scientific">mine drainage metagenome</name>
    <dbReference type="NCBI Taxonomy" id="410659"/>
    <lineage>
        <taxon>unclassified sequences</taxon>
        <taxon>metagenomes</taxon>
        <taxon>ecological metagenomes</taxon>
    </lineage>
</organism>
<protein>
    <submittedName>
        <fullName evidence="1">DNA sulfur modification protein DndE</fullName>
    </submittedName>
</protein>
<dbReference type="InterPro" id="IPR014969">
    <property type="entry name" value="DNA_S_DndE"/>
</dbReference>
<gene>
    <name evidence="1" type="ORF">B1B_10371</name>
</gene>
<dbReference type="InterPro" id="IPR038472">
    <property type="entry name" value="DndE_sf"/>
</dbReference>
<dbReference type="Gene3D" id="1.10.1220.160">
    <property type="entry name" value="DNA sulphur modification protein DndE"/>
    <property type="match status" value="1"/>
</dbReference>
<dbReference type="Pfam" id="PF08870">
    <property type="entry name" value="DndE"/>
    <property type="match status" value="1"/>
</dbReference>
<comment type="caution">
    <text evidence="1">The sequence shown here is derived from an EMBL/GenBank/DDBJ whole genome shotgun (WGS) entry which is preliminary data.</text>
</comment>
<reference evidence="1" key="1">
    <citation type="submission" date="2013-08" db="EMBL/GenBank/DDBJ databases">
        <authorList>
            <person name="Mendez C."/>
            <person name="Richter M."/>
            <person name="Ferrer M."/>
            <person name="Sanchez J."/>
        </authorList>
    </citation>
    <scope>NUCLEOTIDE SEQUENCE</scope>
</reference>
<dbReference type="AlphaFoldDB" id="T1A896"/>
<evidence type="ECO:0000313" key="1">
    <source>
        <dbReference type="EMBL" id="EQD53222.1"/>
    </source>
</evidence>
<accession>T1A896</accession>
<sequence>MSTLTLKRLRFCREADSWLRVLKSRTRVTPNILCRIGYALSLDEPGIPNPDAYPEDSDREPLHRYTLLGEHDATSVALLRQRVCDDGIAGDHDLDAQFRAHMNRGVILLAARVKSLPDLLAELARPRAGAE</sequence>